<evidence type="ECO:0000313" key="3">
    <source>
        <dbReference type="Proteomes" id="UP000198569"/>
    </source>
</evidence>
<accession>A0A1H3D1P7</accession>
<dbReference type="OrthoDB" id="9798761at2"/>
<organism evidence="2 3">
    <name type="scientific">Flavobacterium degerlachei</name>
    <dbReference type="NCBI Taxonomy" id="229203"/>
    <lineage>
        <taxon>Bacteria</taxon>
        <taxon>Pseudomonadati</taxon>
        <taxon>Bacteroidota</taxon>
        <taxon>Flavobacteriia</taxon>
        <taxon>Flavobacteriales</taxon>
        <taxon>Flavobacteriaceae</taxon>
        <taxon>Flavobacterium</taxon>
    </lineage>
</organism>
<dbReference type="AlphaFoldDB" id="A0A1H3D1P7"/>
<dbReference type="Proteomes" id="UP000198569">
    <property type="component" value="Unassembled WGS sequence"/>
</dbReference>
<evidence type="ECO:0000259" key="1">
    <source>
        <dbReference type="Pfam" id="PF03235"/>
    </source>
</evidence>
<dbReference type="RefSeq" id="WP_091433905.1">
    <property type="nucleotide sequence ID" value="NZ_FNMV01000012.1"/>
</dbReference>
<dbReference type="PANTHER" id="PTHR37292:SF2">
    <property type="entry name" value="DUF262 DOMAIN-CONTAINING PROTEIN"/>
    <property type="match status" value="1"/>
</dbReference>
<dbReference type="InterPro" id="IPR004919">
    <property type="entry name" value="GmrSD_N"/>
</dbReference>
<protein>
    <submittedName>
        <fullName evidence="2">Uncharacterized conserved protein, contains ParB-like and HNH nuclease domains</fullName>
    </submittedName>
</protein>
<proteinExistence type="predicted"/>
<gene>
    <name evidence="2" type="ORF">SAMN05444338_11273</name>
</gene>
<dbReference type="Pfam" id="PF03235">
    <property type="entry name" value="GmrSD_N"/>
    <property type="match status" value="1"/>
</dbReference>
<reference evidence="3" key="1">
    <citation type="submission" date="2016-10" db="EMBL/GenBank/DDBJ databases">
        <authorList>
            <person name="Varghese N."/>
            <person name="Submissions S."/>
        </authorList>
    </citation>
    <scope>NUCLEOTIDE SEQUENCE [LARGE SCALE GENOMIC DNA]</scope>
    <source>
        <strain evidence="3">DSM 15718</strain>
    </source>
</reference>
<keyword evidence="3" id="KW-1185">Reference proteome</keyword>
<dbReference type="STRING" id="229203.SAMN05444338_11273"/>
<evidence type="ECO:0000313" key="2">
    <source>
        <dbReference type="EMBL" id="SDX60403.1"/>
    </source>
</evidence>
<sequence>MTSGFEKAITIKNAINKIDKREYLLPALQRQFVWGTEKIEVLFDSIMRDYPINSFMLWQVTEPSIKNNLKFYEFLRKYRQKYNELNPEFETKGHDDFFAVIDGQQRLTSIYIGLKGSYAYKGYKKWWRNDEDSLPTRHLYLDLNSEMPEDNDKKMKYDFKFLTHYDIQWHAKHQPFRKWYKVGEIMTVKNRNDLDDYIETNGWLSDKFTKETIRQLWAVIHERPLINYYLECNQELSTVLDIFIRTNSGGEALSFSDLLMSIITASWKKLDARKEIPDIINQVFAVRGREFQINKDFVLKTCLVLLNDNIKFQIKNFDKANVINFEEHWPDIKRAIIAGFELIANLGLSNYTLRAKNAMIPIIYFIYQKRITDEINHPLKHKEDKALIQKWLHISLLKGVFGGQSDNVLTKIRKVIHKKTEKIILLLQNPLTSVNEKRKLLNSLKTVSFPFDEIVGEFAKDPSKNLTFDDAFIDELLKTQYESNEAFLILSLLYPHLDYFNQDTHKDHLHNADFFRKIDKNISVIPPADLDFFKDANNWNSILNLQMLNSTLNGSKNAKLLKDWVIANHIDLQSHIIPQGISLDVSNFKQFITKRKIELSLKIKQIT</sequence>
<dbReference type="PANTHER" id="PTHR37292">
    <property type="entry name" value="VNG6097C"/>
    <property type="match status" value="1"/>
</dbReference>
<dbReference type="EMBL" id="FNMV01000012">
    <property type="protein sequence ID" value="SDX60403.1"/>
    <property type="molecule type" value="Genomic_DNA"/>
</dbReference>
<feature type="domain" description="GmrSD restriction endonucleases N-terminal" evidence="1">
    <location>
        <begin position="12"/>
        <end position="263"/>
    </location>
</feature>
<name>A0A1H3D1P7_9FLAO</name>